<keyword evidence="4" id="KW-1185">Reference proteome</keyword>
<evidence type="ECO:0000259" key="1">
    <source>
        <dbReference type="Pfam" id="PF13542"/>
    </source>
</evidence>
<dbReference type="RefSeq" id="WP_230842906.1">
    <property type="nucleotide sequence ID" value="NZ_CP063845.1"/>
</dbReference>
<evidence type="ECO:0000313" key="4">
    <source>
        <dbReference type="Proteomes" id="UP001054846"/>
    </source>
</evidence>
<evidence type="ECO:0000313" key="3">
    <source>
        <dbReference type="EMBL" id="UFP95683.1"/>
    </source>
</evidence>
<organism evidence="3 4">
    <name type="scientific">Gloeobacter morelensis MG652769</name>
    <dbReference type="NCBI Taxonomy" id="2781736"/>
    <lineage>
        <taxon>Bacteria</taxon>
        <taxon>Bacillati</taxon>
        <taxon>Cyanobacteriota</taxon>
        <taxon>Cyanophyceae</taxon>
        <taxon>Gloeobacterales</taxon>
        <taxon>Gloeobacteraceae</taxon>
        <taxon>Gloeobacter</taxon>
        <taxon>Gloeobacter morelensis</taxon>
    </lineage>
</organism>
<name>A0ABY3PPQ8_9CYAN</name>
<dbReference type="Proteomes" id="UP001054846">
    <property type="component" value="Chromosome"/>
</dbReference>
<dbReference type="InterPro" id="IPR032877">
    <property type="entry name" value="Transposase_HTH"/>
</dbReference>
<evidence type="ECO:0000259" key="2">
    <source>
        <dbReference type="Pfam" id="PF14690"/>
    </source>
</evidence>
<sequence length="146" mass="17334">MGLEITELLELPNIYVESYSKTDKGWLLQLRPLSDGMRCPGCGRFIDRVHQAPKVIIRDLAILKRPVHLQIPRRQFHCPDCQRYATEQLEFVDWRRRHTRRFEQDVYERVQHSSLEQIAREEGISPEEVRGIFEHVAAQSKKRRLS</sequence>
<feature type="domain" description="Transposase IS204/IS1001/IS1096/IS1165 helix-turn-helix" evidence="1">
    <location>
        <begin position="87"/>
        <end position="136"/>
    </location>
</feature>
<reference evidence="3 4" key="1">
    <citation type="journal article" date="2021" name="Genome Biol. Evol.">
        <title>Complete Genome Sequencing of a Novel Gloeobacter Species from a Waterfall Cave in Mexico.</title>
        <authorList>
            <person name="Saw J.H."/>
            <person name="Cardona T."/>
            <person name="Montejano G."/>
        </authorList>
    </citation>
    <scope>NUCLEOTIDE SEQUENCE [LARGE SCALE GENOMIC DNA]</scope>
    <source>
        <strain evidence="3">MG652769</strain>
    </source>
</reference>
<protein>
    <submittedName>
        <fullName evidence="3">Transposase family protein</fullName>
    </submittedName>
</protein>
<dbReference type="InterPro" id="IPR029261">
    <property type="entry name" value="Transposase_Znf"/>
</dbReference>
<gene>
    <name evidence="3" type="ORF">ISF26_05445</name>
</gene>
<dbReference type="Pfam" id="PF13542">
    <property type="entry name" value="HTH_Tnp_ISL3"/>
    <property type="match status" value="1"/>
</dbReference>
<proteinExistence type="predicted"/>
<dbReference type="EMBL" id="CP063845">
    <property type="protein sequence ID" value="UFP95683.1"/>
    <property type="molecule type" value="Genomic_DNA"/>
</dbReference>
<dbReference type="Pfam" id="PF14690">
    <property type="entry name" value="Zn_ribbon_ISL3"/>
    <property type="match status" value="1"/>
</dbReference>
<feature type="domain" description="Transposase IS204/IS1001/IS1096/IS1165 zinc-finger" evidence="2">
    <location>
        <begin position="37"/>
        <end position="81"/>
    </location>
</feature>
<accession>A0ABY3PPQ8</accession>